<evidence type="ECO:0000313" key="2">
    <source>
        <dbReference type="EMBL" id="SCX16665.1"/>
    </source>
</evidence>
<feature type="chain" id="PRO_5010226893" evidence="1">
    <location>
        <begin position="21"/>
        <end position="156"/>
    </location>
</feature>
<keyword evidence="1" id="KW-0732">Signal</keyword>
<dbReference type="STRING" id="329186.SAMN02927925_02399"/>
<reference evidence="2 3" key="1">
    <citation type="submission" date="2016-10" db="EMBL/GenBank/DDBJ databases">
        <authorList>
            <person name="de Groot N.N."/>
        </authorList>
    </citation>
    <scope>NUCLEOTIDE SEQUENCE [LARGE SCALE GENOMIC DNA]</scope>
    <source>
        <strain evidence="2 3">CGMCC 1.3801</strain>
    </source>
</reference>
<sequence>MKKLLFGFVAVIAFGLNVSAKEVVSTEKLSEKEAVVSSKSDSEDLLKIKITIDFGRKSKDCTGFGVCSIVLEGDIPLDQISFRGEANSNGNLQLEVTKLGLESIIKTFGSKTIILEEDFTVSSEVCKQIGLKEGYTVKAGKYTVTTDRSGINSVIL</sequence>
<proteinExistence type="predicted"/>
<dbReference type="AlphaFoldDB" id="A0A1G4W4K6"/>
<dbReference type="EMBL" id="FMTY01000007">
    <property type="protein sequence ID" value="SCX16665.1"/>
    <property type="molecule type" value="Genomic_DNA"/>
</dbReference>
<name>A0A1G4W4K6_9FLAO</name>
<evidence type="ECO:0000313" key="3">
    <source>
        <dbReference type="Proteomes" id="UP000182124"/>
    </source>
</evidence>
<dbReference type="Proteomes" id="UP000182124">
    <property type="component" value="Unassembled WGS sequence"/>
</dbReference>
<protein>
    <submittedName>
        <fullName evidence="2">Uncharacterized protein</fullName>
    </submittedName>
</protein>
<organism evidence="2 3">
    <name type="scientific">Flavobacterium saliperosum</name>
    <dbReference type="NCBI Taxonomy" id="329186"/>
    <lineage>
        <taxon>Bacteria</taxon>
        <taxon>Pseudomonadati</taxon>
        <taxon>Bacteroidota</taxon>
        <taxon>Flavobacteriia</taxon>
        <taxon>Flavobacteriales</taxon>
        <taxon>Flavobacteriaceae</taxon>
        <taxon>Flavobacterium</taxon>
    </lineage>
</organism>
<dbReference type="RefSeq" id="WP_023577614.1">
    <property type="nucleotide sequence ID" value="NZ_CBCSBQ010000015.1"/>
</dbReference>
<gene>
    <name evidence="2" type="ORF">SAMN02927925_02399</name>
</gene>
<feature type="signal peptide" evidence="1">
    <location>
        <begin position="1"/>
        <end position="20"/>
    </location>
</feature>
<dbReference type="eggNOG" id="ENOG502ZYH8">
    <property type="taxonomic scope" value="Bacteria"/>
</dbReference>
<accession>A0A1G4W4K6</accession>
<evidence type="ECO:0000256" key="1">
    <source>
        <dbReference type="SAM" id="SignalP"/>
    </source>
</evidence>